<dbReference type="AlphaFoldDB" id="A0A285IKI1"/>
<reference evidence="3 4" key="1">
    <citation type="submission" date="2017-09" db="EMBL/GenBank/DDBJ databases">
        <authorList>
            <person name="Ehlers B."/>
            <person name="Leendertz F.H."/>
        </authorList>
    </citation>
    <scope>NUCLEOTIDE SEQUENCE [LARGE SCALE GENOMIC DNA]</scope>
    <source>
        <strain evidence="3 4">CGMCC 4.6857</strain>
    </source>
</reference>
<dbReference type="EMBL" id="OBDY01000009">
    <property type="protein sequence ID" value="SNY48520.1"/>
    <property type="molecule type" value="Genomic_DNA"/>
</dbReference>
<feature type="compositionally biased region" description="Pro residues" evidence="1">
    <location>
        <begin position="468"/>
        <end position="477"/>
    </location>
</feature>
<keyword evidence="2" id="KW-0812">Transmembrane</keyword>
<feature type="compositionally biased region" description="Basic and acidic residues" evidence="1">
    <location>
        <begin position="385"/>
        <end position="413"/>
    </location>
</feature>
<sequence>MAETMSFQDSVRWTRDVFTQWRHWTRAHWRLTLLLSALAFLTGWAWNTYAMAVGLEGSEGEGTKTITTADGHSLNALFWVILFTFVSGVITYAWTRGWTAFRADVAVLPRRFAEAMTQSRPGAFAMLLWGMAVALVIATLISSAAAIVLSLALLALATSPVGVILNFALVRVWRGLCGILAAKARPRLDAMVNPFMVMFGESIGLLLDGLIGNWVFKFLGGIFAALVSVTLARGSRMPGFAVILAFVVAAQTLRVRGALADDGGWTECVTSDGRPCAGLGLEGVLAWFQSDGATHVLVRSSIGAIAAALGALLGLGLGAAGASAALSRATPRPSGPGDGLWPPRPFPSPEPPITPPPEPRHRARSQPSSPPRPQHHPQPEPFPQPDHHRQPEPHPLPDHHRQPDHDPPPEPRRPGHLTPQPEPSGLGGPDHGTVYRASTYDSGAADQGHVYRSASAPAPGPARGVHPIGPPDFPPPGQGGHQAPAGRGNPWDDLDDFLPDSPERQNQPPRRPRRRATEAPEDDGPQRPPHQPRPPTPPRRS</sequence>
<evidence type="ECO:0000256" key="2">
    <source>
        <dbReference type="SAM" id="Phobius"/>
    </source>
</evidence>
<evidence type="ECO:0000313" key="3">
    <source>
        <dbReference type="EMBL" id="SNY48520.1"/>
    </source>
</evidence>
<keyword evidence="2" id="KW-1133">Transmembrane helix</keyword>
<feature type="transmembrane region" description="Helical" evidence="2">
    <location>
        <begin position="76"/>
        <end position="101"/>
    </location>
</feature>
<feature type="transmembrane region" description="Helical" evidence="2">
    <location>
        <begin position="302"/>
        <end position="326"/>
    </location>
</feature>
<feature type="transmembrane region" description="Helical" evidence="2">
    <location>
        <begin position="122"/>
        <end position="141"/>
    </location>
</feature>
<feature type="compositionally biased region" description="Pro residues" evidence="1">
    <location>
        <begin position="526"/>
        <end position="541"/>
    </location>
</feature>
<feature type="compositionally biased region" description="Pro residues" evidence="1">
    <location>
        <begin position="342"/>
        <end position="357"/>
    </location>
</feature>
<dbReference type="RefSeq" id="WP_143234790.1">
    <property type="nucleotide sequence ID" value="NZ_OBDY01000009.1"/>
</dbReference>
<evidence type="ECO:0000256" key="1">
    <source>
        <dbReference type="SAM" id="MobiDB-lite"/>
    </source>
</evidence>
<gene>
    <name evidence="3" type="ORF">SAMN05421748_10917</name>
</gene>
<organism evidence="3 4">
    <name type="scientific">Paractinoplanes atraurantiacus</name>
    <dbReference type="NCBI Taxonomy" id="1036182"/>
    <lineage>
        <taxon>Bacteria</taxon>
        <taxon>Bacillati</taxon>
        <taxon>Actinomycetota</taxon>
        <taxon>Actinomycetes</taxon>
        <taxon>Micromonosporales</taxon>
        <taxon>Micromonosporaceae</taxon>
        <taxon>Paractinoplanes</taxon>
    </lineage>
</organism>
<dbReference type="Proteomes" id="UP000219612">
    <property type="component" value="Unassembled WGS sequence"/>
</dbReference>
<keyword evidence="4" id="KW-1185">Reference proteome</keyword>
<feature type="transmembrane region" description="Helical" evidence="2">
    <location>
        <begin position="147"/>
        <end position="169"/>
    </location>
</feature>
<proteinExistence type="predicted"/>
<keyword evidence="2" id="KW-0472">Membrane</keyword>
<accession>A0A285IKI1</accession>
<evidence type="ECO:0000313" key="4">
    <source>
        <dbReference type="Proteomes" id="UP000219612"/>
    </source>
</evidence>
<name>A0A285IKI1_9ACTN</name>
<protein>
    <submittedName>
        <fullName evidence="3">Uncharacterized protein</fullName>
    </submittedName>
</protein>
<feature type="compositionally biased region" description="Low complexity" evidence="1">
    <location>
        <begin position="452"/>
        <end position="467"/>
    </location>
</feature>
<feature type="region of interest" description="Disordered" evidence="1">
    <location>
        <begin position="327"/>
        <end position="541"/>
    </location>
</feature>
<feature type="transmembrane region" description="Helical" evidence="2">
    <location>
        <begin position="190"/>
        <end position="207"/>
    </location>
</feature>